<dbReference type="Proteomes" id="UP001611075">
    <property type="component" value="Unassembled WGS sequence"/>
</dbReference>
<evidence type="ECO:0000313" key="11">
    <source>
        <dbReference type="EMBL" id="MFI0792798.1"/>
    </source>
</evidence>
<dbReference type="Gene3D" id="1.20.1560.10">
    <property type="entry name" value="ABC transporter type 1, transmembrane domain"/>
    <property type="match status" value="1"/>
</dbReference>
<dbReference type="RefSeq" id="WP_396677768.1">
    <property type="nucleotide sequence ID" value="NZ_JBIRPU010000004.1"/>
</dbReference>
<dbReference type="SUPFAM" id="SSF90123">
    <property type="entry name" value="ABC transporter transmembrane region"/>
    <property type="match status" value="1"/>
</dbReference>
<comment type="caution">
    <text evidence="11">The sequence shown here is derived from an EMBL/GenBank/DDBJ whole genome shotgun (WGS) entry which is preliminary data.</text>
</comment>
<feature type="domain" description="ABC transporter" evidence="9">
    <location>
        <begin position="426"/>
        <end position="660"/>
    </location>
</feature>
<feature type="compositionally biased region" description="Low complexity" evidence="7">
    <location>
        <begin position="1"/>
        <end position="24"/>
    </location>
</feature>
<dbReference type="CDD" id="cd03254">
    <property type="entry name" value="ABCC_Glucan_exporter_like"/>
    <property type="match status" value="1"/>
</dbReference>
<dbReference type="InterPro" id="IPR036640">
    <property type="entry name" value="ABC1_TM_sf"/>
</dbReference>
<feature type="transmembrane region" description="Helical" evidence="8">
    <location>
        <begin position="145"/>
        <end position="166"/>
    </location>
</feature>
<dbReference type="PANTHER" id="PTHR43394">
    <property type="entry name" value="ATP-DEPENDENT PERMEASE MDL1, MITOCHONDRIAL"/>
    <property type="match status" value="1"/>
</dbReference>
<dbReference type="Gene3D" id="3.40.50.300">
    <property type="entry name" value="P-loop containing nucleotide triphosphate hydrolases"/>
    <property type="match status" value="1"/>
</dbReference>
<dbReference type="SUPFAM" id="SSF52540">
    <property type="entry name" value="P-loop containing nucleoside triphosphate hydrolases"/>
    <property type="match status" value="1"/>
</dbReference>
<accession>A0ABW7SGI5</accession>
<organism evidence="11 12">
    <name type="scientific">Micromonospora rubida</name>
    <dbReference type="NCBI Taxonomy" id="2697657"/>
    <lineage>
        <taxon>Bacteria</taxon>
        <taxon>Bacillati</taxon>
        <taxon>Actinomycetota</taxon>
        <taxon>Actinomycetes</taxon>
        <taxon>Micromonosporales</taxon>
        <taxon>Micromonosporaceae</taxon>
        <taxon>Micromonospora</taxon>
    </lineage>
</organism>
<keyword evidence="5 8" id="KW-1133">Transmembrane helix</keyword>
<comment type="subcellular location">
    <subcellularLocation>
        <location evidence="1">Cell membrane</location>
        <topology evidence="1">Multi-pass membrane protein</topology>
    </subcellularLocation>
</comment>
<name>A0ABW7SGI5_9ACTN</name>
<evidence type="ECO:0000256" key="4">
    <source>
        <dbReference type="ARBA" id="ARBA00022840"/>
    </source>
</evidence>
<dbReference type="Pfam" id="PF00005">
    <property type="entry name" value="ABC_tran"/>
    <property type="match status" value="1"/>
</dbReference>
<evidence type="ECO:0000256" key="5">
    <source>
        <dbReference type="ARBA" id="ARBA00022989"/>
    </source>
</evidence>
<evidence type="ECO:0000313" key="12">
    <source>
        <dbReference type="Proteomes" id="UP001611075"/>
    </source>
</evidence>
<evidence type="ECO:0000256" key="1">
    <source>
        <dbReference type="ARBA" id="ARBA00004651"/>
    </source>
</evidence>
<dbReference type="CDD" id="cd18547">
    <property type="entry name" value="ABC_6TM_Tm288_like"/>
    <property type="match status" value="1"/>
</dbReference>
<dbReference type="InterPro" id="IPR039421">
    <property type="entry name" value="Type_1_exporter"/>
</dbReference>
<dbReference type="GO" id="GO:0005524">
    <property type="term" value="F:ATP binding"/>
    <property type="evidence" value="ECO:0007669"/>
    <property type="project" value="UniProtKB-KW"/>
</dbReference>
<dbReference type="InterPro" id="IPR003593">
    <property type="entry name" value="AAA+_ATPase"/>
</dbReference>
<dbReference type="SMART" id="SM00382">
    <property type="entry name" value="AAA"/>
    <property type="match status" value="1"/>
</dbReference>
<dbReference type="PROSITE" id="PS50929">
    <property type="entry name" value="ABC_TM1F"/>
    <property type="match status" value="1"/>
</dbReference>
<feature type="transmembrane region" description="Helical" evidence="8">
    <location>
        <begin position="328"/>
        <end position="354"/>
    </location>
</feature>
<dbReference type="PANTHER" id="PTHR43394:SF1">
    <property type="entry name" value="ATP-BINDING CASSETTE SUB-FAMILY B MEMBER 10, MITOCHONDRIAL"/>
    <property type="match status" value="1"/>
</dbReference>
<sequence length="683" mass="73929">MTAVPGQKPAPQGRPAAGAQAQTPKRLPQGGHRGGPLPSAGMPTEKSMNFGPSARRLLGRLRPHRLPIVVIVGLALISVGFSVYGPKVLGRATDLIFSGAIGRQLPPGTTAEQAVAAARASGNDNFADMLARMDLVPGVGIDFTALGRVLLLALVLYLASSLLMWWQGWLLNGVVQRTVLRLRAEVEEKLNRLPLPYFDKQPRGELLSRVTNDIDNISQTLQQTLSQLLTSLLTLVGVLAMMFWISPLLALVVLISVPLSVVVTGQITKRSQPKFIAQWKHTGELNGQIEEAFTGHELVKVFGRQREVEAAFTAKNEELFRASFGAQFISGIIMPAMMFVGNLSYMAIAVIGGLRVASGSMSLGDVQAFIQYSRMFTQPLTQVASMANLLQSGVASAERVFAVLDADEQSPDPAAPARVTDPHGRVEFEHVSFRYEPDKPLIEDLSLVAEPGHTVAIVGPTGAGKTTLVNLIMRFYELDAGRITLDGVDVTTLSRDDLRGRIGMVLQDTWLFGGTIRDNIAYGRPTASEEEIVAAARATFVDRFVRSLPDGYDTVIDEEGNNVSAGEKQLITIARAFLAEPSLLILDEATSSVDTRTEVLLQRAMAALRSDRTSFVIAHRLSTIRDADLILMMENGSIVEQGTHERLLAARGAYHRLYQSQFGQPDPVLPPDPAPHTAASVQG</sequence>
<evidence type="ECO:0000256" key="2">
    <source>
        <dbReference type="ARBA" id="ARBA00022692"/>
    </source>
</evidence>
<proteinExistence type="predicted"/>
<feature type="domain" description="ABC transmembrane type-1" evidence="10">
    <location>
        <begin position="69"/>
        <end position="392"/>
    </location>
</feature>
<evidence type="ECO:0000259" key="9">
    <source>
        <dbReference type="PROSITE" id="PS50893"/>
    </source>
</evidence>
<dbReference type="PROSITE" id="PS00211">
    <property type="entry name" value="ABC_TRANSPORTER_1"/>
    <property type="match status" value="1"/>
</dbReference>
<feature type="region of interest" description="Disordered" evidence="7">
    <location>
        <begin position="662"/>
        <end position="683"/>
    </location>
</feature>
<evidence type="ECO:0000259" key="10">
    <source>
        <dbReference type="PROSITE" id="PS50929"/>
    </source>
</evidence>
<reference evidence="11 12" key="1">
    <citation type="submission" date="2024-10" db="EMBL/GenBank/DDBJ databases">
        <title>The Natural Products Discovery Center: Release of the First 8490 Sequenced Strains for Exploring Actinobacteria Biosynthetic Diversity.</title>
        <authorList>
            <person name="Kalkreuter E."/>
            <person name="Kautsar S.A."/>
            <person name="Yang D."/>
            <person name="Bader C.D."/>
            <person name="Teijaro C.N."/>
            <person name="Fluegel L."/>
            <person name="Davis C.M."/>
            <person name="Simpson J.R."/>
            <person name="Lauterbach L."/>
            <person name="Steele A.D."/>
            <person name="Gui C."/>
            <person name="Meng S."/>
            <person name="Li G."/>
            <person name="Viehrig K."/>
            <person name="Ye F."/>
            <person name="Su P."/>
            <person name="Kiefer A.F."/>
            <person name="Nichols A."/>
            <person name="Cepeda A.J."/>
            <person name="Yan W."/>
            <person name="Fan B."/>
            <person name="Jiang Y."/>
            <person name="Adhikari A."/>
            <person name="Zheng C.-J."/>
            <person name="Schuster L."/>
            <person name="Cowan T.M."/>
            <person name="Smanski M.J."/>
            <person name="Chevrette M.G."/>
            <person name="De Carvalho L.P.S."/>
            <person name="Shen B."/>
        </authorList>
    </citation>
    <scope>NUCLEOTIDE SEQUENCE [LARGE SCALE GENOMIC DNA]</scope>
    <source>
        <strain evidence="11 12">NPDC021253</strain>
    </source>
</reference>
<keyword evidence="12" id="KW-1185">Reference proteome</keyword>
<protein>
    <submittedName>
        <fullName evidence="11">ABC transporter ATP-binding protein</fullName>
    </submittedName>
</protein>
<dbReference type="PROSITE" id="PS50893">
    <property type="entry name" value="ABC_TRANSPORTER_2"/>
    <property type="match status" value="1"/>
</dbReference>
<dbReference type="InterPro" id="IPR003439">
    <property type="entry name" value="ABC_transporter-like_ATP-bd"/>
</dbReference>
<dbReference type="InterPro" id="IPR017871">
    <property type="entry name" value="ABC_transporter-like_CS"/>
</dbReference>
<evidence type="ECO:0000256" key="7">
    <source>
        <dbReference type="SAM" id="MobiDB-lite"/>
    </source>
</evidence>
<feature type="region of interest" description="Disordered" evidence="7">
    <location>
        <begin position="1"/>
        <end position="51"/>
    </location>
</feature>
<keyword evidence="2 8" id="KW-0812">Transmembrane</keyword>
<dbReference type="Pfam" id="PF00664">
    <property type="entry name" value="ABC_membrane"/>
    <property type="match status" value="1"/>
</dbReference>
<feature type="transmembrane region" description="Helical" evidence="8">
    <location>
        <begin position="66"/>
        <end position="85"/>
    </location>
</feature>
<dbReference type="InterPro" id="IPR011527">
    <property type="entry name" value="ABC1_TM_dom"/>
</dbReference>
<keyword evidence="6 8" id="KW-0472">Membrane</keyword>
<feature type="transmembrane region" description="Helical" evidence="8">
    <location>
        <begin position="232"/>
        <end position="255"/>
    </location>
</feature>
<keyword evidence="3" id="KW-0547">Nucleotide-binding</keyword>
<evidence type="ECO:0000256" key="8">
    <source>
        <dbReference type="SAM" id="Phobius"/>
    </source>
</evidence>
<dbReference type="EMBL" id="JBIRPU010000004">
    <property type="protein sequence ID" value="MFI0792798.1"/>
    <property type="molecule type" value="Genomic_DNA"/>
</dbReference>
<gene>
    <name evidence="11" type="ORF">ACH4OY_08870</name>
</gene>
<keyword evidence="4 11" id="KW-0067">ATP-binding</keyword>
<dbReference type="InterPro" id="IPR027417">
    <property type="entry name" value="P-loop_NTPase"/>
</dbReference>
<evidence type="ECO:0000256" key="3">
    <source>
        <dbReference type="ARBA" id="ARBA00022741"/>
    </source>
</evidence>
<evidence type="ECO:0000256" key="6">
    <source>
        <dbReference type="ARBA" id="ARBA00023136"/>
    </source>
</evidence>